<dbReference type="GO" id="GO:0009401">
    <property type="term" value="P:phosphoenolpyruvate-dependent sugar phosphotransferase system"/>
    <property type="evidence" value="ECO:0007669"/>
    <property type="project" value="InterPro"/>
</dbReference>
<keyword evidence="1" id="KW-0808">Transferase</keyword>
<evidence type="ECO:0000313" key="4">
    <source>
        <dbReference type="Proteomes" id="UP000182569"/>
    </source>
</evidence>
<dbReference type="RefSeq" id="WP_071613856.1">
    <property type="nucleotide sequence ID" value="NZ_CP015756.1"/>
</dbReference>
<evidence type="ECO:0000259" key="2">
    <source>
        <dbReference type="PROSITE" id="PS51099"/>
    </source>
</evidence>
<dbReference type="InterPro" id="IPR003501">
    <property type="entry name" value="PTS_EIIB_2/3"/>
</dbReference>
<dbReference type="OrthoDB" id="6505030at2"/>
<dbReference type="EMBL" id="CP015756">
    <property type="protein sequence ID" value="APC41564.1"/>
    <property type="molecule type" value="Genomic_DNA"/>
</dbReference>
<feature type="domain" description="PTS EIIB type-2" evidence="2">
    <location>
        <begin position="2"/>
        <end position="94"/>
    </location>
</feature>
<evidence type="ECO:0000256" key="1">
    <source>
        <dbReference type="ARBA" id="ARBA00022679"/>
    </source>
</evidence>
<gene>
    <name evidence="3" type="ORF">A7L45_16500</name>
</gene>
<keyword evidence="4" id="KW-1185">Reference proteome</keyword>
<protein>
    <submittedName>
        <fullName evidence="3">PTS galactitol transporter subunit IIB</fullName>
    </submittedName>
</protein>
<sequence>MKKILVACGTGIATSTVVSVKIKEICEKEGIDVIITPCKLTDVQSIVPDYDLLVTTGTFDVSEINVHIIAGISLLTGVGEEDTLNEIIKTLKEE</sequence>
<dbReference type="SUPFAM" id="SSF52794">
    <property type="entry name" value="PTS system IIB component-like"/>
    <property type="match status" value="1"/>
</dbReference>
<accession>A0A1J0GJM1</accession>
<dbReference type="STRING" id="1552.A7L45_16500"/>
<dbReference type="Gene3D" id="3.40.50.2300">
    <property type="match status" value="1"/>
</dbReference>
<dbReference type="GO" id="GO:0008982">
    <property type="term" value="F:protein-N(PI)-phosphohistidine-sugar phosphotransferase activity"/>
    <property type="evidence" value="ECO:0007669"/>
    <property type="project" value="InterPro"/>
</dbReference>
<dbReference type="Proteomes" id="UP000182569">
    <property type="component" value="Chromosome"/>
</dbReference>
<name>A0A1J0GJM1_9CLOT</name>
<organism evidence="3 4">
    <name type="scientific">Clostridium estertheticum subsp. estertheticum</name>
    <dbReference type="NCBI Taxonomy" id="1552"/>
    <lineage>
        <taxon>Bacteria</taxon>
        <taxon>Bacillati</taxon>
        <taxon>Bacillota</taxon>
        <taxon>Clostridia</taxon>
        <taxon>Eubacteriales</taxon>
        <taxon>Clostridiaceae</taxon>
        <taxon>Clostridium</taxon>
    </lineage>
</organism>
<dbReference type="CDD" id="cd05566">
    <property type="entry name" value="PTS_IIB_galactitol"/>
    <property type="match status" value="1"/>
</dbReference>
<reference evidence="4" key="1">
    <citation type="journal article" date="2016" name="Front. Microbiol.">
        <title>Complete Genome Sequence of Clostridium estertheticum DSM 8809, a Microbe Identified in Spoiled Vacuum Packed Beef.</title>
        <authorList>
            <person name="Yu Z."/>
            <person name="Gunn L."/>
            <person name="Brennan E."/>
            <person name="Reid R."/>
            <person name="Wall P.G."/>
            <person name="Gaora O.P."/>
            <person name="Hurley D."/>
            <person name="Bolton D."/>
            <person name="Fanning S."/>
        </authorList>
    </citation>
    <scope>NUCLEOTIDE SEQUENCE [LARGE SCALE GENOMIC DNA]</scope>
    <source>
        <strain evidence="4">DSM 8809</strain>
    </source>
</reference>
<dbReference type="InterPro" id="IPR013011">
    <property type="entry name" value="PTS_EIIB_2"/>
</dbReference>
<evidence type="ECO:0000313" key="3">
    <source>
        <dbReference type="EMBL" id="APC41564.1"/>
    </source>
</evidence>
<dbReference type="KEGG" id="ceu:A7L45_16500"/>
<proteinExistence type="predicted"/>
<dbReference type="InterPro" id="IPR036095">
    <property type="entry name" value="PTS_EIIB-like_sf"/>
</dbReference>
<dbReference type="Pfam" id="PF02302">
    <property type="entry name" value="PTS_IIB"/>
    <property type="match status" value="1"/>
</dbReference>
<dbReference type="PROSITE" id="PS51099">
    <property type="entry name" value="PTS_EIIB_TYPE_2"/>
    <property type="match status" value="1"/>
</dbReference>
<dbReference type="AlphaFoldDB" id="A0A1J0GJM1"/>